<proteinExistence type="predicted"/>
<evidence type="ECO:0000313" key="2">
    <source>
        <dbReference type="EMBL" id="KAF6410801.1"/>
    </source>
</evidence>
<dbReference type="Proteomes" id="UP000593571">
    <property type="component" value="Unassembled WGS sequence"/>
</dbReference>
<evidence type="ECO:0000256" key="1">
    <source>
        <dbReference type="SAM" id="MobiDB-lite"/>
    </source>
</evidence>
<feature type="compositionally biased region" description="Pro residues" evidence="1">
    <location>
        <begin position="104"/>
        <end position="122"/>
    </location>
</feature>
<sequence length="158" mass="17063">MKKMTLEAVILLWGGGRAPQPTPCRSPWLLRISRTTPWKPSVPVADGRRGGRSAPTQVTGSSTWSDENELAQSETPGRERAPCRRHPGDGTEQQASHESSPALATPPPPAPNRQPWPLPKPPQGTLDAPAAHSGAGRVRLLHVSPLMDVVVLENTLFR</sequence>
<protein>
    <submittedName>
        <fullName evidence="2">Uncharacterized protein</fullName>
    </submittedName>
</protein>
<feature type="region of interest" description="Disordered" evidence="1">
    <location>
        <begin position="32"/>
        <end position="131"/>
    </location>
</feature>
<accession>A0A7J8CIW1</accession>
<reference evidence="2 3" key="1">
    <citation type="journal article" date="2020" name="Nature">
        <title>Six reference-quality genomes reveal evolution of bat adaptations.</title>
        <authorList>
            <person name="Jebb D."/>
            <person name="Huang Z."/>
            <person name="Pippel M."/>
            <person name="Hughes G.M."/>
            <person name="Lavrichenko K."/>
            <person name="Devanna P."/>
            <person name="Winkler S."/>
            <person name="Jermiin L.S."/>
            <person name="Skirmuntt E.C."/>
            <person name="Katzourakis A."/>
            <person name="Burkitt-Gray L."/>
            <person name="Ray D.A."/>
            <person name="Sullivan K.A.M."/>
            <person name="Roscito J.G."/>
            <person name="Kirilenko B.M."/>
            <person name="Davalos L.M."/>
            <person name="Corthals A.P."/>
            <person name="Power M.L."/>
            <person name="Jones G."/>
            <person name="Ransome R.D."/>
            <person name="Dechmann D.K.N."/>
            <person name="Locatelli A.G."/>
            <person name="Puechmaille S.J."/>
            <person name="Fedrigo O."/>
            <person name="Jarvis E.D."/>
            <person name="Hiller M."/>
            <person name="Vernes S.C."/>
            <person name="Myers E.W."/>
            <person name="Teeling E.C."/>
        </authorList>
    </citation>
    <scope>NUCLEOTIDE SEQUENCE [LARGE SCALE GENOMIC DNA]</scope>
    <source>
        <strain evidence="2">MRouAeg1</strain>
        <tissue evidence="2">Muscle</tissue>
    </source>
</reference>
<gene>
    <name evidence="2" type="ORF">HJG63_009238</name>
</gene>
<name>A0A7J8CIW1_ROUAE</name>
<feature type="compositionally biased region" description="Basic and acidic residues" evidence="1">
    <location>
        <begin position="76"/>
        <end position="89"/>
    </location>
</feature>
<evidence type="ECO:0000313" key="3">
    <source>
        <dbReference type="Proteomes" id="UP000593571"/>
    </source>
</evidence>
<organism evidence="2 3">
    <name type="scientific">Rousettus aegyptiacus</name>
    <name type="common">Egyptian fruit bat</name>
    <name type="synonym">Pteropus aegyptiacus</name>
    <dbReference type="NCBI Taxonomy" id="9407"/>
    <lineage>
        <taxon>Eukaryota</taxon>
        <taxon>Metazoa</taxon>
        <taxon>Chordata</taxon>
        <taxon>Craniata</taxon>
        <taxon>Vertebrata</taxon>
        <taxon>Euteleostomi</taxon>
        <taxon>Mammalia</taxon>
        <taxon>Eutheria</taxon>
        <taxon>Laurasiatheria</taxon>
        <taxon>Chiroptera</taxon>
        <taxon>Yinpterochiroptera</taxon>
        <taxon>Pteropodoidea</taxon>
        <taxon>Pteropodidae</taxon>
        <taxon>Rousettinae</taxon>
        <taxon>Rousettus</taxon>
    </lineage>
</organism>
<feature type="compositionally biased region" description="Polar residues" evidence="1">
    <location>
        <begin position="54"/>
        <end position="75"/>
    </location>
</feature>
<comment type="caution">
    <text evidence="2">The sequence shown here is derived from an EMBL/GenBank/DDBJ whole genome shotgun (WGS) entry which is preliminary data.</text>
</comment>
<keyword evidence="3" id="KW-1185">Reference proteome</keyword>
<dbReference type="AlphaFoldDB" id="A0A7J8CIW1"/>
<dbReference type="EMBL" id="JACASE010000014">
    <property type="protein sequence ID" value="KAF6410801.1"/>
    <property type="molecule type" value="Genomic_DNA"/>
</dbReference>